<evidence type="ECO:0000313" key="2">
    <source>
        <dbReference type="EMBL" id="KAJ9650340.1"/>
    </source>
</evidence>
<keyword evidence="3" id="KW-1185">Reference proteome</keyword>
<protein>
    <submittedName>
        <fullName evidence="2">Uncharacterized protein</fullName>
    </submittedName>
</protein>
<evidence type="ECO:0000256" key="1">
    <source>
        <dbReference type="SAM" id="Phobius"/>
    </source>
</evidence>
<proteinExistence type="predicted"/>
<feature type="non-terminal residue" evidence="2">
    <location>
        <position position="246"/>
    </location>
</feature>
<keyword evidence="1" id="KW-0812">Transmembrane</keyword>
<accession>A0ABQ9NIX8</accession>
<feature type="transmembrane region" description="Helical" evidence="1">
    <location>
        <begin position="20"/>
        <end position="40"/>
    </location>
</feature>
<keyword evidence="1" id="KW-0472">Membrane</keyword>
<gene>
    <name evidence="2" type="ORF">H2201_009307</name>
</gene>
<sequence length="246" mass="27380">GIIGFIIISAVVHVQAGAIFFFYLVGLTAYLALLAVLATYQFPGSSFGNGRVVIICLIPLLSISPIVTTWVTGYDSIVYLTVLFIFVLALLFGTRRVAARWVIWLQSVAPTSDKEISEWYSRTASPDKVAALEKLSGPAALQVAREKLCEGVAAERKRRSWTKATKDPLVEKLANCWEATIFLLDWYCRISDVKRPLPYSSTWNLQVGVAKDSLLQQQKGVRLHNAFILWRNAGDEIGCGIFYFLV</sequence>
<dbReference type="Proteomes" id="UP001172684">
    <property type="component" value="Unassembled WGS sequence"/>
</dbReference>
<feature type="non-terminal residue" evidence="2">
    <location>
        <position position="1"/>
    </location>
</feature>
<comment type="caution">
    <text evidence="2">The sequence shown here is derived from an EMBL/GenBank/DDBJ whole genome shotgun (WGS) entry which is preliminary data.</text>
</comment>
<reference evidence="2" key="1">
    <citation type="submission" date="2022-10" db="EMBL/GenBank/DDBJ databases">
        <title>Culturing micro-colonial fungi from biological soil crusts in the Mojave desert and describing Neophaeococcomyces mojavensis, and introducing the new genera and species Taxawa tesnikishii.</title>
        <authorList>
            <person name="Kurbessoian T."/>
            <person name="Stajich J.E."/>
        </authorList>
    </citation>
    <scope>NUCLEOTIDE SEQUENCE</scope>
    <source>
        <strain evidence="2">TK_1</strain>
    </source>
</reference>
<organism evidence="2 3">
    <name type="scientific">Coniosporium apollinis</name>
    <dbReference type="NCBI Taxonomy" id="61459"/>
    <lineage>
        <taxon>Eukaryota</taxon>
        <taxon>Fungi</taxon>
        <taxon>Dikarya</taxon>
        <taxon>Ascomycota</taxon>
        <taxon>Pezizomycotina</taxon>
        <taxon>Dothideomycetes</taxon>
        <taxon>Dothideomycetes incertae sedis</taxon>
        <taxon>Coniosporium</taxon>
    </lineage>
</organism>
<dbReference type="EMBL" id="JAPDRL010000692">
    <property type="protein sequence ID" value="KAJ9650340.1"/>
    <property type="molecule type" value="Genomic_DNA"/>
</dbReference>
<keyword evidence="1" id="KW-1133">Transmembrane helix</keyword>
<evidence type="ECO:0000313" key="3">
    <source>
        <dbReference type="Proteomes" id="UP001172684"/>
    </source>
</evidence>
<name>A0ABQ9NIX8_9PEZI</name>
<feature type="transmembrane region" description="Helical" evidence="1">
    <location>
        <begin position="52"/>
        <end position="71"/>
    </location>
</feature>
<feature type="transmembrane region" description="Helical" evidence="1">
    <location>
        <begin position="77"/>
        <end position="94"/>
    </location>
</feature>